<dbReference type="RefSeq" id="WP_245558156.1">
    <property type="nucleotide sequence ID" value="NZ_JBIAMX010000004.1"/>
</dbReference>
<name>A0ABW6PKK7_9NOCA</name>
<evidence type="ECO:0008006" key="4">
    <source>
        <dbReference type="Google" id="ProtNLM"/>
    </source>
</evidence>
<evidence type="ECO:0000256" key="1">
    <source>
        <dbReference type="SAM" id="MobiDB-lite"/>
    </source>
</evidence>
<feature type="region of interest" description="Disordered" evidence="1">
    <location>
        <begin position="226"/>
        <end position="248"/>
    </location>
</feature>
<sequence length="248" mass="25953">MFKNRLEKTVVDILDSGSKLQAPAVAKYVKFLRERHPGESPAQIVTRLEQQYLLAVTGSGAAVGATAAFPGVGTVAALGAVSAETVFFMEASALFTLAQAHIHGIAPEDNEARRSLVLAVVLGDSGMAIVQKGLGTSAKNWTSAFADRIPGMAGIHSNLLQQFIKKFITKRAALMAGKVLPAGIGAAIGAAGNRTLGRKTVDNARKAFGPAPTHWRADNLVIDADPLPALGTKPPAITPAQRTRASER</sequence>
<evidence type="ECO:0000313" key="3">
    <source>
        <dbReference type="Proteomes" id="UP001601444"/>
    </source>
</evidence>
<organism evidence="2 3">
    <name type="scientific">Nocardia thailandica</name>
    <dbReference type="NCBI Taxonomy" id="257275"/>
    <lineage>
        <taxon>Bacteria</taxon>
        <taxon>Bacillati</taxon>
        <taxon>Actinomycetota</taxon>
        <taxon>Actinomycetes</taxon>
        <taxon>Mycobacteriales</taxon>
        <taxon>Nocardiaceae</taxon>
        <taxon>Nocardia</taxon>
    </lineage>
</organism>
<accession>A0ABW6PKK7</accession>
<comment type="caution">
    <text evidence="2">The sequence shown here is derived from an EMBL/GenBank/DDBJ whole genome shotgun (WGS) entry which is preliminary data.</text>
</comment>
<dbReference type="EMBL" id="JBIAMX010000004">
    <property type="protein sequence ID" value="MFF0542934.1"/>
    <property type="molecule type" value="Genomic_DNA"/>
</dbReference>
<evidence type="ECO:0000313" key="2">
    <source>
        <dbReference type="EMBL" id="MFF0542934.1"/>
    </source>
</evidence>
<proteinExistence type="predicted"/>
<gene>
    <name evidence="2" type="ORF">ACFYTF_08850</name>
</gene>
<reference evidence="2 3" key="1">
    <citation type="submission" date="2024-10" db="EMBL/GenBank/DDBJ databases">
        <title>The Natural Products Discovery Center: Release of the First 8490 Sequenced Strains for Exploring Actinobacteria Biosynthetic Diversity.</title>
        <authorList>
            <person name="Kalkreuter E."/>
            <person name="Kautsar S.A."/>
            <person name="Yang D."/>
            <person name="Bader C.D."/>
            <person name="Teijaro C.N."/>
            <person name="Fluegel L."/>
            <person name="Davis C.M."/>
            <person name="Simpson J.R."/>
            <person name="Lauterbach L."/>
            <person name="Steele A.D."/>
            <person name="Gui C."/>
            <person name="Meng S."/>
            <person name="Li G."/>
            <person name="Viehrig K."/>
            <person name="Ye F."/>
            <person name="Su P."/>
            <person name="Kiefer A.F."/>
            <person name="Nichols A."/>
            <person name="Cepeda A.J."/>
            <person name="Yan W."/>
            <person name="Fan B."/>
            <person name="Jiang Y."/>
            <person name="Adhikari A."/>
            <person name="Zheng C.-J."/>
            <person name="Schuster L."/>
            <person name="Cowan T.M."/>
            <person name="Smanski M.J."/>
            <person name="Chevrette M.G."/>
            <person name="De Carvalho L.P.S."/>
            <person name="Shen B."/>
        </authorList>
    </citation>
    <scope>NUCLEOTIDE SEQUENCE [LARGE SCALE GENOMIC DNA]</scope>
    <source>
        <strain evidence="2 3">NPDC004045</strain>
    </source>
</reference>
<protein>
    <recommendedName>
        <fullName evidence="4">Di-and tripeptidase</fullName>
    </recommendedName>
</protein>
<dbReference type="Proteomes" id="UP001601444">
    <property type="component" value="Unassembled WGS sequence"/>
</dbReference>
<keyword evidence="3" id="KW-1185">Reference proteome</keyword>